<dbReference type="PANTHER" id="PTHR11712:SF336">
    <property type="entry name" value="3-OXOACYL-[ACYL-CARRIER-PROTEIN] SYNTHASE, MITOCHONDRIAL"/>
    <property type="match status" value="1"/>
</dbReference>
<dbReference type="GO" id="GO:0006633">
    <property type="term" value="P:fatty acid biosynthetic process"/>
    <property type="evidence" value="ECO:0007669"/>
    <property type="project" value="TreeGrafter"/>
</dbReference>
<evidence type="ECO:0000313" key="6">
    <source>
        <dbReference type="Proteomes" id="UP000472355"/>
    </source>
</evidence>
<name>A0A6M0SR41_CLOBO</name>
<dbReference type="InterPro" id="IPR020841">
    <property type="entry name" value="PKS_Beta-ketoAc_synthase_dom"/>
</dbReference>
<dbReference type="PANTHER" id="PTHR11712">
    <property type="entry name" value="POLYKETIDE SYNTHASE-RELATED"/>
    <property type="match status" value="1"/>
</dbReference>
<evidence type="ECO:0000256" key="3">
    <source>
        <dbReference type="RuleBase" id="RU003694"/>
    </source>
</evidence>
<dbReference type="Gene3D" id="3.40.47.10">
    <property type="match status" value="1"/>
</dbReference>
<dbReference type="Pfam" id="PF02801">
    <property type="entry name" value="Ketoacyl-synt_C"/>
    <property type="match status" value="1"/>
</dbReference>
<proteinExistence type="inferred from homology"/>
<dbReference type="CDD" id="cd00834">
    <property type="entry name" value="KAS_I_II"/>
    <property type="match status" value="1"/>
</dbReference>
<dbReference type="Proteomes" id="UP000472355">
    <property type="component" value="Unassembled WGS sequence"/>
</dbReference>
<dbReference type="GO" id="GO:0004315">
    <property type="term" value="F:3-oxoacyl-[acyl-carrier-protein] synthase activity"/>
    <property type="evidence" value="ECO:0007669"/>
    <property type="project" value="TreeGrafter"/>
</dbReference>
<comment type="caution">
    <text evidence="5">The sequence shown here is derived from an EMBL/GenBank/DDBJ whole genome shotgun (WGS) entry which is preliminary data.</text>
</comment>
<evidence type="ECO:0000256" key="2">
    <source>
        <dbReference type="ARBA" id="ARBA00022679"/>
    </source>
</evidence>
<comment type="similarity">
    <text evidence="1 3">Belongs to the thiolase-like superfamily. Beta-ketoacyl-ACP synthases family.</text>
</comment>
<evidence type="ECO:0000256" key="1">
    <source>
        <dbReference type="ARBA" id="ARBA00008467"/>
    </source>
</evidence>
<dbReference type="InterPro" id="IPR016039">
    <property type="entry name" value="Thiolase-like"/>
</dbReference>
<sequence length="423" mass="46576">MRRVVVTGIGVIAPTGINIEEFWSNSVKGKSGVSDYDNYPNLKLKSRVVGKITKFNYKDFGISDIDYQQTGRPTQFAIAATNEALKISHITSFTKDQQEKTGICISTAIADSPFCEKQFEKIIQFYDKSNLSEEEIDKSIYPHFFSKGSFSDITTKIASIYNIKGDVFTMSTGCVGGTDAIGYAFDSIRNGEIETMICGASEAPITGLTFASFDIIDAISKKNTHPKQASSPYDVTRDGFVLSEGAGIVILESLEHAKTRNAPIYAEILSYETCNNAIHMTSLPKDGKPLAKIMKRAIEAANIRPCDIDYINAHGSSTPQNDVFETNAYKEVFGEYAYKIPISSNKSIMGHPLGAASAIEFVRSCLSIKNSIIPPTINLNNPDPECDLDYVPNVYREKKIEHMILDASGFSGIHSCIVMKKYK</sequence>
<evidence type="ECO:0000259" key="4">
    <source>
        <dbReference type="PROSITE" id="PS52004"/>
    </source>
</evidence>
<organism evidence="5 6">
    <name type="scientific">Clostridium botulinum</name>
    <dbReference type="NCBI Taxonomy" id="1491"/>
    <lineage>
        <taxon>Bacteria</taxon>
        <taxon>Bacillati</taxon>
        <taxon>Bacillota</taxon>
        <taxon>Clostridia</taxon>
        <taxon>Eubacteriales</taxon>
        <taxon>Clostridiaceae</taxon>
        <taxon>Clostridium</taxon>
    </lineage>
</organism>
<dbReference type="SUPFAM" id="SSF53901">
    <property type="entry name" value="Thiolase-like"/>
    <property type="match status" value="2"/>
</dbReference>
<dbReference type="InterPro" id="IPR014030">
    <property type="entry name" value="Ketoacyl_synth_N"/>
</dbReference>
<gene>
    <name evidence="5" type="ORF">EXM65_13000</name>
</gene>
<dbReference type="EMBL" id="SGKU01000039">
    <property type="protein sequence ID" value="NFA43468.1"/>
    <property type="molecule type" value="Genomic_DNA"/>
</dbReference>
<dbReference type="Pfam" id="PF00109">
    <property type="entry name" value="ketoacyl-synt"/>
    <property type="match status" value="1"/>
</dbReference>
<protein>
    <submittedName>
        <fullName evidence="5">Beta-ketoacyl-[acyl-carrier-protein] synthase family protein</fullName>
    </submittedName>
</protein>
<keyword evidence="2 3" id="KW-0808">Transferase</keyword>
<feature type="domain" description="Ketosynthase family 3 (KS3)" evidence="4">
    <location>
        <begin position="1"/>
        <end position="421"/>
    </location>
</feature>
<dbReference type="PROSITE" id="PS52004">
    <property type="entry name" value="KS3_2"/>
    <property type="match status" value="1"/>
</dbReference>
<reference evidence="5 6" key="1">
    <citation type="submission" date="2019-02" db="EMBL/GenBank/DDBJ databases">
        <title>Genome sequencing of Clostridium botulinum clinical isolates.</title>
        <authorList>
            <person name="Brunt J."/>
            <person name="Van Vliet A.H.M."/>
            <person name="Stringer S.C."/>
            <person name="Grant K.A."/>
            <person name="Carter A.C."/>
            <person name="Peck M.W."/>
        </authorList>
    </citation>
    <scope>NUCLEOTIDE SEQUENCE [LARGE SCALE GENOMIC DNA]</scope>
    <source>
        <strain evidence="5 6">H113700579</strain>
    </source>
</reference>
<accession>A0A6M0SR41</accession>
<dbReference type="InterPro" id="IPR014031">
    <property type="entry name" value="Ketoacyl_synth_C"/>
</dbReference>
<dbReference type="SMART" id="SM00825">
    <property type="entry name" value="PKS_KS"/>
    <property type="match status" value="1"/>
</dbReference>
<dbReference type="InterPro" id="IPR000794">
    <property type="entry name" value="Beta-ketoacyl_synthase"/>
</dbReference>
<dbReference type="AlphaFoldDB" id="A0A6M0SR41"/>
<evidence type="ECO:0000313" key="5">
    <source>
        <dbReference type="EMBL" id="NFA43468.1"/>
    </source>
</evidence>